<evidence type="ECO:0000313" key="2">
    <source>
        <dbReference type="EMBL" id="GFZ11019.1"/>
    </source>
</evidence>
<dbReference type="OrthoDB" id="1858121at2759"/>
<evidence type="ECO:0000259" key="1">
    <source>
        <dbReference type="SMART" id="SM01037"/>
    </source>
</evidence>
<protein>
    <submittedName>
        <fullName evidence="2">ATPase E1-E2 type family protein</fullName>
    </submittedName>
</protein>
<feature type="domain" description="Bet v I/Major latex protein" evidence="1">
    <location>
        <begin position="2"/>
        <end position="157"/>
    </location>
</feature>
<accession>A0A7J0GJM8</accession>
<dbReference type="PANTHER" id="PTHR31907">
    <property type="entry name" value="MLP-LIKE PROTEIN 423"/>
    <property type="match status" value="1"/>
</dbReference>
<sequence length="159" mass="17807">MGLSGEKVIHVEIKSPGEEFLDIFGIKKYELAKVCPDVVQSVQLLEGEWGAIGCRIHSHLFLVRSVLISEESSIIAIDKENKSLTYNIIGGDIMNEYNKMHVKIQVTSQGETNFLTWTLTLVRKYEEGNGNGVNPEGVLVDFVTRLTNSIDAHFLKEKN</sequence>
<keyword evidence="3" id="KW-1185">Reference proteome</keyword>
<dbReference type="SMART" id="SM01037">
    <property type="entry name" value="Bet_v_1"/>
    <property type="match status" value="1"/>
</dbReference>
<dbReference type="InterPro" id="IPR023393">
    <property type="entry name" value="START-like_dom_sf"/>
</dbReference>
<gene>
    <name evidence="2" type="ORF">Acr_22g0004170</name>
</gene>
<dbReference type="Gene3D" id="3.30.530.20">
    <property type="match status" value="1"/>
</dbReference>
<dbReference type="AlphaFoldDB" id="A0A7J0GJM8"/>
<organism evidence="2 3">
    <name type="scientific">Actinidia rufa</name>
    <dbReference type="NCBI Taxonomy" id="165716"/>
    <lineage>
        <taxon>Eukaryota</taxon>
        <taxon>Viridiplantae</taxon>
        <taxon>Streptophyta</taxon>
        <taxon>Embryophyta</taxon>
        <taxon>Tracheophyta</taxon>
        <taxon>Spermatophyta</taxon>
        <taxon>Magnoliopsida</taxon>
        <taxon>eudicotyledons</taxon>
        <taxon>Gunneridae</taxon>
        <taxon>Pentapetalae</taxon>
        <taxon>asterids</taxon>
        <taxon>Ericales</taxon>
        <taxon>Actinidiaceae</taxon>
        <taxon>Actinidia</taxon>
    </lineage>
</organism>
<dbReference type="EMBL" id="BJWL01000022">
    <property type="protein sequence ID" value="GFZ11019.1"/>
    <property type="molecule type" value="Genomic_DNA"/>
</dbReference>
<evidence type="ECO:0000313" key="3">
    <source>
        <dbReference type="Proteomes" id="UP000585474"/>
    </source>
</evidence>
<dbReference type="Pfam" id="PF00407">
    <property type="entry name" value="Bet_v_1"/>
    <property type="match status" value="1"/>
</dbReference>
<reference evidence="2 3" key="1">
    <citation type="submission" date="2019-07" db="EMBL/GenBank/DDBJ databases">
        <title>De Novo Assembly of kiwifruit Actinidia rufa.</title>
        <authorList>
            <person name="Sugita-Konishi S."/>
            <person name="Sato K."/>
            <person name="Mori E."/>
            <person name="Abe Y."/>
            <person name="Kisaki G."/>
            <person name="Hamano K."/>
            <person name="Suezawa K."/>
            <person name="Otani M."/>
            <person name="Fukuda T."/>
            <person name="Manabe T."/>
            <person name="Gomi K."/>
            <person name="Tabuchi M."/>
            <person name="Akimitsu K."/>
            <person name="Kataoka I."/>
        </authorList>
    </citation>
    <scope>NUCLEOTIDE SEQUENCE [LARGE SCALE GENOMIC DNA]</scope>
    <source>
        <strain evidence="3">cv. Fuchu</strain>
    </source>
</reference>
<dbReference type="GO" id="GO:0006952">
    <property type="term" value="P:defense response"/>
    <property type="evidence" value="ECO:0007669"/>
    <property type="project" value="InterPro"/>
</dbReference>
<dbReference type="InterPro" id="IPR051761">
    <property type="entry name" value="MLP-like_ligand-binding"/>
</dbReference>
<dbReference type="Proteomes" id="UP000585474">
    <property type="component" value="Unassembled WGS sequence"/>
</dbReference>
<dbReference type="SUPFAM" id="SSF55961">
    <property type="entry name" value="Bet v1-like"/>
    <property type="match status" value="1"/>
</dbReference>
<comment type="caution">
    <text evidence="2">The sequence shown here is derived from an EMBL/GenBank/DDBJ whole genome shotgun (WGS) entry which is preliminary data.</text>
</comment>
<name>A0A7J0GJM8_9ERIC</name>
<proteinExistence type="predicted"/>
<dbReference type="InterPro" id="IPR000916">
    <property type="entry name" value="Bet_v_I/MLP"/>
</dbReference>